<protein>
    <submittedName>
        <fullName evidence="2">Uncharacterized protein</fullName>
    </submittedName>
</protein>
<sequence>MNADRGRYFYIFLFFLSVYISKGGINMLRRVAKGWRLLHTLVI</sequence>
<proteinExistence type="predicted"/>
<evidence type="ECO:0000313" key="2">
    <source>
        <dbReference type="EMBL" id="SVB73452.1"/>
    </source>
</evidence>
<keyword evidence="1" id="KW-0472">Membrane</keyword>
<feature type="transmembrane region" description="Helical" evidence="1">
    <location>
        <begin position="6"/>
        <end position="28"/>
    </location>
</feature>
<keyword evidence="1" id="KW-1133">Transmembrane helix</keyword>
<accession>A0A382GF31</accession>
<gene>
    <name evidence="2" type="ORF">METZ01_LOCUS226306</name>
</gene>
<feature type="non-terminal residue" evidence="2">
    <location>
        <position position="43"/>
    </location>
</feature>
<organism evidence="2">
    <name type="scientific">marine metagenome</name>
    <dbReference type="NCBI Taxonomy" id="408172"/>
    <lineage>
        <taxon>unclassified sequences</taxon>
        <taxon>metagenomes</taxon>
        <taxon>ecological metagenomes</taxon>
    </lineage>
</organism>
<name>A0A382GF31_9ZZZZ</name>
<keyword evidence="1" id="KW-0812">Transmembrane</keyword>
<evidence type="ECO:0000256" key="1">
    <source>
        <dbReference type="SAM" id="Phobius"/>
    </source>
</evidence>
<reference evidence="2" key="1">
    <citation type="submission" date="2018-05" db="EMBL/GenBank/DDBJ databases">
        <authorList>
            <person name="Lanie J.A."/>
            <person name="Ng W.-L."/>
            <person name="Kazmierczak K.M."/>
            <person name="Andrzejewski T.M."/>
            <person name="Davidsen T.M."/>
            <person name="Wayne K.J."/>
            <person name="Tettelin H."/>
            <person name="Glass J.I."/>
            <person name="Rusch D."/>
            <person name="Podicherti R."/>
            <person name="Tsui H.-C.T."/>
            <person name="Winkler M.E."/>
        </authorList>
    </citation>
    <scope>NUCLEOTIDE SEQUENCE</scope>
</reference>
<dbReference type="EMBL" id="UINC01055029">
    <property type="protein sequence ID" value="SVB73452.1"/>
    <property type="molecule type" value="Genomic_DNA"/>
</dbReference>
<dbReference type="AlphaFoldDB" id="A0A382GF31"/>